<evidence type="ECO:0000313" key="2">
    <source>
        <dbReference type="Proteomes" id="UP000000286"/>
    </source>
</evidence>
<reference evidence="1 2" key="1">
    <citation type="journal article" date="2009" name="Proc. Natl. Acad. Sci. U.S.A.">
        <title>Eukaryote-to-eukaryote gene transfer events revealed by the genome sequence of the wine yeast Saccharomyces cerevisiae EC1118.</title>
        <authorList>
            <person name="Novo M."/>
            <person name="Bigey F."/>
            <person name="Beyne E."/>
            <person name="Galeote V."/>
            <person name="Gavory F."/>
            <person name="Mallet S."/>
            <person name="Cambot B."/>
            <person name="Legras J.L."/>
            <person name="Wincker P."/>
            <person name="Casaregola S."/>
            <person name="Dequin S."/>
        </authorList>
    </citation>
    <scope>NUCLEOTIDE SEQUENCE [LARGE SCALE GENOMIC DNA]</scope>
    <source>
        <strain evidence="2">Lalvin EC1118 / Prise de mousse</strain>
    </source>
</reference>
<dbReference type="AlphaFoldDB" id="C8ZB31"/>
<organism evidence="1 2">
    <name type="scientific">Saccharomyces cerevisiae (strain Lalvin EC1118 / Prise de mousse)</name>
    <name type="common">Baker's yeast</name>
    <dbReference type="NCBI Taxonomy" id="643680"/>
    <lineage>
        <taxon>Eukaryota</taxon>
        <taxon>Fungi</taxon>
        <taxon>Dikarya</taxon>
        <taxon>Ascomycota</taxon>
        <taxon>Saccharomycotina</taxon>
        <taxon>Saccharomycetes</taxon>
        <taxon>Saccharomycetales</taxon>
        <taxon>Saccharomycetaceae</taxon>
        <taxon>Saccharomyces</taxon>
    </lineage>
</organism>
<dbReference type="Proteomes" id="UP000000286">
    <property type="component" value="Chromosome X"/>
</dbReference>
<dbReference type="HOGENOM" id="CLU_2279646_0_0_1"/>
<protein>
    <submittedName>
        <fullName evidence="1">Bud19p</fullName>
    </submittedName>
</protein>
<evidence type="ECO:0000313" key="1">
    <source>
        <dbReference type="EMBL" id="CAY80597.2"/>
    </source>
</evidence>
<dbReference type="EMBL" id="FN393075">
    <property type="protein sequence ID" value="CAY80597.2"/>
    <property type="molecule type" value="Genomic_DNA"/>
</dbReference>
<gene>
    <name evidence="1" type="ORF">EC1118_1J11_0463g</name>
</gene>
<proteinExistence type="predicted"/>
<accession>C8ZB31</accession>
<sequence length="102" mass="11606">MTKSLKHKYVLRLDVHLGSSPVSSLSVVTDSVVGSQSDPLWQWSVLLLSLSHFLLDSERLLSLIKRETYRAHTKCTIVKNVSNNVQTHQCDAFTDPRQYHLT</sequence>
<name>C8ZB31_YEAS8</name>